<dbReference type="OMA" id="CNCTREN"/>
<keyword evidence="3" id="KW-1185">Reference proteome</keyword>
<name>M2N1Z6_BAUPA</name>
<dbReference type="AlphaFoldDB" id="M2N1Z6"/>
<evidence type="ECO:0000313" key="3">
    <source>
        <dbReference type="Proteomes" id="UP000011761"/>
    </source>
</evidence>
<dbReference type="EMBL" id="KB445561">
    <property type="protein sequence ID" value="EMC92989.1"/>
    <property type="molecule type" value="Genomic_DNA"/>
</dbReference>
<dbReference type="OrthoDB" id="3864028at2759"/>
<proteinExistence type="predicted"/>
<evidence type="ECO:0008006" key="4">
    <source>
        <dbReference type="Google" id="ProtNLM"/>
    </source>
</evidence>
<dbReference type="RefSeq" id="XP_007680231.1">
    <property type="nucleotide sequence ID" value="XM_007682041.1"/>
</dbReference>
<feature type="region of interest" description="Disordered" evidence="1">
    <location>
        <begin position="23"/>
        <end position="42"/>
    </location>
</feature>
<dbReference type="GeneID" id="19110503"/>
<accession>M2N1Z6</accession>
<organism evidence="2 3">
    <name type="scientific">Baudoinia panamericana (strain UAMH 10762)</name>
    <name type="common">Angels' share fungus</name>
    <name type="synonym">Baudoinia compniacensis (strain UAMH 10762)</name>
    <dbReference type="NCBI Taxonomy" id="717646"/>
    <lineage>
        <taxon>Eukaryota</taxon>
        <taxon>Fungi</taxon>
        <taxon>Dikarya</taxon>
        <taxon>Ascomycota</taxon>
        <taxon>Pezizomycotina</taxon>
        <taxon>Dothideomycetes</taxon>
        <taxon>Dothideomycetidae</taxon>
        <taxon>Mycosphaerellales</taxon>
        <taxon>Teratosphaeriaceae</taxon>
        <taxon>Baudoinia</taxon>
    </lineage>
</organism>
<sequence>MEDSKPFDKMAVMLRKFRRGSKDTYPYPTPRNGSVATLPSTTEPAPLVEGKLTFFDLPAELRNEVYNVVASDTHLTLPSSEQRSKKLFIRPTGLLLASRQCRKEYLPLLFSTATVILNIKDFDFQNLLRVTGSLYSTELKSLRTNNNLLIRLRTCNCTRENMQSLRRWLISRANGLDRLPWQYEVLLGDATGRMGCFRQSRELAYYGERLARLQCQLEDSLQWELGVIVEAFERKGRELDAVLQGVTKPRLLAGREARGLSGGGLI</sequence>
<dbReference type="KEGG" id="bcom:BAUCODRAFT_269352"/>
<protein>
    <recommendedName>
        <fullName evidence="4">F-box domain-containing protein</fullName>
    </recommendedName>
</protein>
<feature type="compositionally biased region" description="Polar residues" evidence="1">
    <location>
        <begin position="31"/>
        <end position="42"/>
    </location>
</feature>
<evidence type="ECO:0000256" key="1">
    <source>
        <dbReference type="SAM" id="MobiDB-lite"/>
    </source>
</evidence>
<reference evidence="2 3" key="1">
    <citation type="journal article" date="2012" name="PLoS Pathog.">
        <title>Diverse lifestyles and strategies of plant pathogenesis encoded in the genomes of eighteen Dothideomycetes fungi.</title>
        <authorList>
            <person name="Ohm R.A."/>
            <person name="Feau N."/>
            <person name="Henrissat B."/>
            <person name="Schoch C.L."/>
            <person name="Horwitz B.A."/>
            <person name="Barry K.W."/>
            <person name="Condon B.J."/>
            <person name="Copeland A.C."/>
            <person name="Dhillon B."/>
            <person name="Glaser F."/>
            <person name="Hesse C.N."/>
            <person name="Kosti I."/>
            <person name="LaButti K."/>
            <person name="Lindquist E.A."/>
            <person name="Lucas S."/>
            <person name="Salamov A.A."/>
            <person name="Bradshaw R.E."/>
            <person name="Ciuffetti L."/>
            <person name="Hamelin R.C."/>
            <person name="Kema G.H.J."/>
            <person name="Lawrence C."/>
            <person name="Scott J.A."/>
            <person name="Spatafora J.W."/>
            <person name="Turgeon B.G."/>
            <person name="de Wit P.J.G.M."/>
            <person name="Zhong S."/>
            <person name="Goodwin S.B."/>
            <person name="Grigoriev I.V."/>
        </authorList>
    </citation>
    <scope>NUCLEOTIDE SEQUENCE [LARGE SCALE GENOMIC DNA]</scope>
    <source>
        <strain evidence="2 3">UAMH 10762</strain>
    </source>
</reference>
<dbReference type="HOGENOM" id="CLU_1045803_0_0_1"/>
<evidence type="ECO:0000313" key="2">
    <source>
        <dbReference type="EMBL" id="EMC92989.1"/>
    </source>
</evidence>
<gene>
    <name evidence="2" type="ORF">BAUCODRAFT_269352</name>
</gene>
<dbReference type="Proteomes" id="UP000011761">
    <property type="component" value="Unassembled WGS sequence"/>
</dbReference>